<comment type="caution">
    <text evidence="1">The sequence shown here is derived from an EMBL/GenBank/DDBJ whole genome shotgun (WGS) entry which is preliminary data.</text>
</comment>
<sequence length="108" mass="12352">MYARSSEFQFRISPSSFKLRLMKRAHVMRSNFRGAPTTLPGLASTIIIPFSNAPWLSVVPPLLSTYADGVSTVRPDLQVLMPKAYYMRLPRPGPFGWLQQQQARWRRG</sequence>
<keyword evidence="2" id="KW-1185">Reference proteome</keyword>
<evidence type="ECO:0000313" key="2">
    <source>
        <dbReference type="Proteomes" id="UP000541558"/>
    </source>
</evidence>
<organism evidence="1 2">
    <name type="scientific">Ephemerocybe angulata</name>
    <dbReference type="NCBI Taxonomy" id="980116"/>
    <lineage>
        <taxon>Eukaryota</taxon>
        <taxon>Fungi</taxon>
        <taxon>Dikarya</taxon>
        <taxon>Basidiomycota</taxon>
        <taxon>Agaricomycotina</taxon>
        <taxon>Agaricomycetes</taxon>
        <taxon>Agaricomycetidae</taxon>
        <taxon>Agaricales</taxon>
        <taxon>Agaricineae</taxon>
        <taxon>Psathyrellaceae</taxon>
        <taxon>Ephemerocybe</taxon>
    </lineage>
</organism>
<proteinExistence type="predicted"/>
<dbReference type="AlphaFoldDB" id="A0A8H5BY89"/>
<protein>
    <submittedName>
        <fullName evidence="1">Uncharacterized protein</fullName>
    </submittedName>
</protein>
<reference evidence="1 2" key="1">
    <citation type="journal article" date="2020" name="ISME J.">
        <title>Uncovering the hidden diversity of litter-decomposition mechanisms in mushroom-forming fungi.</title>
        <authorList>
            <person name="Floudas D."/>
            <person name="Bentzer J."/>
            <person name="Ahren D."/>
            <person name="Johansson T."/>
            <person name="Persson P."/>
            <person name="Tunlid A."/>
        </authorList>
    </citation>
    <scope>NUCLEOTIDE SEQUENCE [LARGE SCALE GENOMIC DNA]</scope>
    <source>
        <strain evidence="1 2">CBS 175.51</strain>
    </source>
</reference>
<gene>
    <name evidence="1" type="ORF">D9611_007688</name>
</gene>
<name>A0A8H5BY89_9AGAR</name>
<dbReference type="EMBL" id="JAACJK010000113">
    <property type="protein sequence ID" value="KAF5331518.1"/>
    <property type="molecule type" value="Genomic_DNA"/>
</dbReference>
<evidence type="ECO:0000313" key="1">
    <source>
        <dbReference type="EMBL" id="KAF5331518.1"/>
    </source>
</evidence>
<accession>A0A8H5BY89</accession>
<dbReference type="Proteomes" id="UP000541558">
    <property type="component" value="Unassembled WGS sequence"/>
</dbReference>